<protein>
    <submittedName>
        <fullName evidence="3">Acetyltransferase</fullName>
    </submittedName>
</protein>
<dbReference type="RefSeq" id="WP_094786148.1">
    <property type="nucleotide sequence ID" value="NZ_NDXW01000001.1"/>
</dbReference>
<dbReference type="GO" id="GO:0016407">
    <property type="term" value="F:acetyltransferase activity"/>
    <property type="evidence" value="ECO:0007669"/>
    <property type="project" value="InterPro"/>
</dbReference>
<dbReference type="InterPro" id="IPR053710">
    <property type="entry name" value="Arylamine_NAT_domain_sf"/>
</dbReference>
<dbReference type="PANTHER" id="PTHR11786">
    <property type="entry name" value="N-HYDROXYARYLAMINE O-ACETYLTRANSFERASE"/>
    <property type="match status" value="1"/>
</dbReference>
<reference evidence="3 4" key="1">
    <citation type="submission" date="2017-04" db="EMBL/GenBank/DDBJ databases">
        <title>Draft genome sequence of Zooshikella ganghwensis VG4 isolated from Red Sea sediments.</title>
        <authorList>
            <person name="Rehman Z."/>
            <person name="Alam I."/>
            <person name="Kamau A."/>
            <person name="Bajic V."/>
            <person name="Leiknes T."/>
        </authorList>
    </citation>
    <scope>NUCLEOTIDE SEQUENCE [LARGE SCALE GENOMIC DNA]</scope>
    <source>
        <strain evidence="3 4">VG4</strain>
    </source>
</reference>
<dbReference type="InterPro" id="IPR001447">
    <property type="entry name" value="Arylamine_N-AcTrfase"/>
</dbReference>
<keyword evidence="3" id="KW-0808">Transferase</keyword>
<gene>
    <name evidence="3" type="ORF">B9G39_04045</name>
</gene>
<keyword evidence="4" id="KW-1185">Reference proteome</keyword>
<dbReference type="Gene3D" id="3.30.2140.20">
    <property type="match status" value="1"/>
</dbReference>
<dbReference type="AlphaFoldDB" id="A0A4P9VHT8"/>
<dbReference type="PANTHER" id="PTHR11786:SF0">
    <property type="entry name" value="ARYLAMINE N-ACETYLTRANSFERASE 4-RELATED"/>
    <property type="match status" value="1"/>
</dbReference>
<comment type="similarity">
    <text evidence="1 2">Belongs to the arylamine N-acetyltransferase family.</text>
</comment>
<proteinExistence type="inferred from homology"/>
<evidence type="ECO:0000313" key="4">
    <source>
        <dbReference type="Proteomes" id="UP000257039"/>
    </source>
</evidence>
<accession>A0A4P9VHT8</accession>
<evidence type="ECO:0000313" key="3">
    <source>
        <dbReference type="EMBL" id="RDH42683.1"/>
    </source>
</evidence>
<evidence type="ECO:0000256" key="2">
    <source>
        <dbReference type="RuleBase" id="RU003452"/>
    </source>
</evidence>
<dbReference type="SUPFAM" id="SSF54001">
    <property type="entry name" value="Cysteine proteinases"/>
    <property type="match status" value="1"/>
</dbReference>
<dbReference type="EMBL" id="NDXW01000001">
    <property type="protein sequence ID" value="RDH42683.1"/>
    <property type="molecule type" value="Genomic_DNA"/>
</dbReference>
<dbReference type="Proteomes" id="UP000257039">
    <property type="component" value="Unassembled WGS sequence"/>
</dbReference>
<name>A0A4P9VHT8_9GAMM</name>
<organism evidence="3 4">
    <name type="scientific">Zooshikella ganghwensis</name>
    <dbReference type="NCBI Taxonomy" id="202772"/>
    <lineage>
        <taxon>Bacteria</taxon>
        <taxon>Pseudomonadati</taxon>
        <taxon>Pseudomonadota</taxon>
        <taxon>Gammaproteobacteria</taxon>
        <taxon>Oceanospirillales</taxon>
        <taxon>Zooshikellaceae</taxon>
        <taxon>Zooshikella</taxon>
    </lineage>
</organism>
<sequence>MDSSNYLRRIGCTKEQPTLTFLRKLHQAHLQQVPFENLNVIYSQPIELKLPWLYQKIVLQQRGGFCFELNGLFGWLLSELGYRVSLVAAEVYDEKQNEFTPPFDHLALLVNLEQPWLVDVGFGDSFRSPLPLLMGKEHTDISGRYRLQQKEGFWVLEMYTQLQWLPRYRFHSTPVALSDFTERCHYHQTSFASKFKRNLLCSKALVDGRITLHDTTLIKTNSRGTKVQTPVDQLGGVNAVFKKYFSFDVLTDSTVVSAS</sequence>
<evidence type="ECO:0000256" key="1">
    <source>
        <dbReference type="ARBA" id="ARBA00006547"/>
    </source>
</evidence>
<dbReference type="PRINTS" id="PR01543">
    <property type="entry name" value="ANATRNSFRASE"/>
</dbReference>
<dbReference type="Pfam" id="PF00797">
    <property type="entry name" value="Acetyltransf_2"/>
    <property type="match status" value="1"/>
</dbReference>
<dbReference type="InterPro" id="IPR038765">
    <property type="entry name" value="Papain-like_cys_pep_sf"/>
</dbReference>
<comment type="caution">
    <text evidence="3">The sequence shown here is derived from an EMBL/GenBank/DDBJ whole genome shotgun (WGS) entry which is preliminary data.</text>
</comment>